<dbReference type="PROSITE" id="PS51257">
    <property type="entry name" value="PROKAR_LIPOPROTEIN"/>
    <property type="match status" value="1"/>
</dbReference>
<keyword evidence="4" id="KW-1185">Reference proteome</keyword>
<gene>
    <name evidence="3" type="ORF">GCM10007036_15860</name>
</gene>
<dbReference type="EMBL" id="BMES01000001">
    <property type="protein sequence ID" value="GGH15699.1"/>
    <property type="molecule type" value="Genomic_DNA"/>
</dbReference>
<name>A0A917I6Q6_9HYPH</name>
<sequence length="102" mass="11003">MSGMRSPAFAALLITACGATPAFALDQPVVWRDDTGCAYLLTPQGGISPRLKRDGLPDCPDATPGPPLTSAPIISDNAVREMQRGLDTLRREVERLGDRLRR</sequence>
<dbReference type="AlphaFoldDB" id="A0A917I6Q6"/>
<feature type="signal peptide" evidence="2">
    <location>
        <begin position="1"/>
        <end position="24"/>
    </location>
</feature>
<evidence type="ECO:0008006" key="5">
    <source>
        <dbReference type="Google" id="ProtNLM"/>
    </source>
</evidence>
<feature type="region of interest" description="Disordered" evidence="1">
    <location>
        <begin position="50"/>
        <end position="72"/>
    </location>
</feature>
<comment type="caution">
    <text evidence="3">The sequence shown here is derived from an EMBL/GenBank/DDBJ whole genome shotgun (WGS) entry which is preliminary data.</text>
</comment>
<protein>
    <recommendedName>
        <fullName evidence="5">Lipoprotein</fullName>
    </recommendedName>
</protein>
<evidence type="ECO:0000256" key="2">
    <source>
        <dbReference type="SAM" id="SignalP"/>
    </source>
</evidence>
<evidence type="ECO:0000256" key="1">
    <source>
        <dbReference type="SAM" id="MobiDB-lite"/>
    </source>
</evidence>
<reference evidence="3" key="2">
    <citation type="submission" date="2020-09" db="EMBL/GenBank/DDBJ databases">
        <authorList>
            <person name="Sun Q."/>
            <person name="Zhou Y."/>
        </authorList>
    </citation>
    <scope>NUCLEOTIDE SEQUENCE</scope>
    <source>
        <strain evidence="3">CGMCC 1.12214</strain>
    </source>
</reference>
<reference evidence="3" key="1">
    <citation type="journal article" date="2014" name="Int. J. Syst. Evol. Microbiol.">
        <title>Complete genome sequence of Corynebacterium casei LMG S-19264T (=DSM 44701T), isolated from a smear-ripened cheese.</title>
        <authorList>
            <consortium name="US DOE Joint Genome Institute (JGI-PGF)"/>
            <person name="Walter F."/>
            <person name="Albersmeier A."/>
            <person name="Kalinowski J."/>
            <person name="Ruckert C."/>
        </authorList>
    </citation>
    <scope>NUCLEOTIDE SEQUENCE</scope>
    <source>
        <strain evidence="3">CGMCC 1.12214</strain>
    </source>
</reference>
<feature type="chain" id="PRO_5037241111" description="Lipoprotein" evidence="2">
    <location>
        <begin position="25"/>
        <end position="102"/>
    </location>
</feature>
<organism evidence="3 4">
    <name type="scientific">Alsobacter metallidurans</name>
    <dbReference type="NCBI Taxonomy" id="340221"/>
    <lineage>
        <taxon>Bacteria</taxon>
        <taxon>Pseudomonadati</taxon>
        <taxon>Pseudomonadota</taxon>
        <taxon>Alphaproteobacteria</taxon>
        <taxon>Hyphomicrobiales</taxon>
        <taxon>Alsobacteraceae</taxon>
        <taxon>Alsobacter</taxon>
    </lineage>
</organism>
<proteinExistence type="predicted"/>
<evidence type="ECO:0000313" key="3">
    <source>
        <dbReference type="EMBL" id="GGH15699.1"/>
    </source>
</evidence>
<dbReference type="Proteomes" id="UP000603912">
    <property type="component" value="Unassembled WGS sequence"/>
</dbReference>
<keyword evidence="2" id="KW-0732">Signal</keyword>
<evidence type="ECO:0000313" key="4">
    <source>
        <dbReference type="Proteomes" id="UP000603912"/>
    </source>
</evidence>
<accession>A0A917I6Q6</accession>